<evidence type="ECO:0000313" key="8">
    <source>
        <dbReference type="Proteomes" id="UP001500171"/>
    </source>
</evidence>
<comment type="subcellular location">
    <subcellularLocation>
        <location evidence="1">Target cell</location>
        <location evidence="1">Target cell cytoplasm</location>
    </subcellularLocation>
</comment>
<dbReference type="Pfam" id="PF13332">
    <property type="entry name" value="Fil_haemagg_2"/>
    <property type="match status" value="1"/>
</dbReference>
<protein>
    <recommendedName>
        <fullName evidence="6">VENN motif-containing domain-containing protein</fullName>
    </recommendedName>
</protein>
<evidence type="ECO:0000256" key="5">
    <source>
        <dbReference type="SAM" id="MobiDB-lite"/>
    </source>
</evidence>
<keyword evidence="8" id="KW-1185">Reference proteome</keyword>
<evidence type="ECO:0000259" key="6">
    <source>
        <dbReference type="Pfam" id="PF04829"/>
    </source>
</evidence>
<keyword evidence="4" id="KW-0843">Virulence</keyword>
<accession>A0ABP9N2K2</accession>
<feature type="compositionally biased region" description="Basic and acidic residues" evidence="5">
    <location>
        <begin position="309"/>
        <end position="325"/>
    </location>
</feature>
<dbReference type="EMBL" id="BAABHY010000001">
    <property type="protein sequence ID" value="GAA5107803.1"/>
    <property type="molecule type" value="Genomic_DNA"/>
</dbReference>
<evidence type="ECO:0000256" key="1">
    <source>
        <dbReference type="ARBA" id="ARBA00004219"/>
    </source>
</evidence>
<reference evidence="8" key="1">
    <citation type="journal article" date="2019" name="Int. J. Syst. Evol. Microbiol.">
        <title>The Global Catalogue of Microorganisms (GCM) 10K type strain sequencing project: providing services to taxonomists for standard genome sequencing and annotation.</title>
        <authorList>
            <consortium name="The Broad Institute Genomics Platform"/>
            <consortium name="The Broad Institute Genome Sequencing Center for Infectious Disease"/>
            <person name="Wu L."/>
            <person name="Ma J."/>
        </authorList>
    </citation>
    <scope>NUCLEOTIDE SEQUENCE [LARGE SCALE GENOMIC DNA]</scope>
    <source>
        <strain evidence="8">JCM 18050</strain>
    </source>
</reference>
<evidence type="ECO:0000313" key="7">
    <source>
        <dbReference type="EMBL" id="GAA5107803.1"/>
    </source>
</evidence>
<organism evidence="7 8">
    <name type="scientific">Orbus sasakiae</name>
    <dbReference type="NCBI Taxonomy" id="1078475"/>
    <lineage>
        <taxon>Bacteria</taxon>
        <taxon>Pseudomonadati</taxon>
        <taxon>Pseudomonadota</taxon>
        <taxon>Gammaproteobacteria</taxon>
        <taxon>Orbales</taxon>
        <taxon>Orbaceae</taxon>
        <taxon>Orbus</taxon>
    </lineage>
</organism>
<sequence length="670" mass="69614">MIGAVNTQHSDSDEKSYGGAVGIQFQIGGDESGFRVKGNANFSRERENADGSAWSESVINAGNTLTTKTGNDTTIIGGQVNGDTVKMDVGNNLNIQSLQDTDNYDYDKISASVSGSGGMGGFSANLALSKTDIESNWASVTDQSGIYAGKGGFDITVGNNTDLQGAVIASSAEDKTHNKLDTGTISFSNIENKADFDVSSMSMSIGTSGGPSPTAGMPTIYHNSGHDHSTTASAVEDGSLTVRNQDEQQQNINQLSRDTANANNPLAQLFNKQKELDKIEAIELVRDIAAQAKSIANKYDRIQAQNDVDKNGIDKDSKDEARKTLGPDATEQQVNSLAYSYAVDKQVINNQKPDNPDNKNIGGMGSSLSKGIDAATSIVTGLITGDITGGLAGASAPYLAEQIKLATGHEDPKTGEWQTDDKAANLTAHALLGAAVAIAQGNSALAGGAGALAGEAAADFIREKLYNKDVKDLSEAEKENISALAQLAVGLAVAAGTGGNTSDIGTAVAGSKNAVENNFMAQQVRDEYDKDYRDGLLLFNGDEKKATEYANGIIVDRGQAAAVGLGALFTAPLLPKSAIIGGVVSGGMNAGVQYVTTGDVNTNDVMIWTSVGVITGGYGTGLLGTTGFTGHFIESSVPANVGSFFSSASSEGTNYLIDQMRKNKNENKDE</sequence>
<dbReference type="Proteomes" id="UP001500171">
    <property type="component" value="Unassembled WGS sequence"/>
</dbReference>
<name>A0ABP9N2K2_9GAMM</name>
<keyword evidence="3" id="KW-1266">Target cell cytoplasm</keyword>
<feature type="region of interest" description="Disordered" evidence="5">
    <location>
        <begin position="309"/>
        <end position="331"/>
    </location>
</feature>
<gene>
    <name evidence="7" type="ORF">GCM10023211_09300</name>
</gene>
<comment type="caution">
    <text evidence="7">The sequence shown here is derived from an EMBL/GenBank/DDBJ whole genome shotgun (WGS) entry which is preliminary data.</text>
</comment>
<proteinExistence type="predicted"/>
<feature type="domain" description="VENN motif-containing" evidence="6">
    <location>
        <begin position="471"/>
        <end position="520"/>
    </location>
</feature>
<evidence type="ECO:0000256" key="2">
    <source>
        <dbReference type="ARBA" id="ARBA00022656"/>
    </source>
</evidence>
<dbReference type="InterPro" id="IPR025157">
    <property type="entry name" value="Hemagglutinin_rpt"/>
</dbReference>
<dbReference type="InterPro" id="IPR006914">
    <property type="entry name" value="VENN_dom"/>
</dbReference>
<evidence type="ECO:0000256" key="4">
    <source>
        <dbReference type="ARBA" id="ARBA00023026"/>
    </source>
</evidence>
<keyword evidence="2" id="KW-0800">Toxin</keyword>
<evidence type="ECO:0000256" key="3">
    <source>
        <dbReference type="ARBA" id="ARBA00022913"/>
    </source>
</evidence>
<dbReference type="Pfam" id="PF04829">
    <property type="entry name" value="PT-VENN"/>
    <property type="match status" value="1"/>
</dbReference>